<name>A0A9R1ULL3_LACSA</name>
<dbReference type="SUPFAM" id="SSF52540">
    <property type="entry name" value="P-loop containing nucleoside triphosphate hydrolases"/>
    <property type="match status" value="1"/>
</dbReference>
<dbReference type="EMBL" id="NBSK02000008">
    <property type="protein sequence ID" value="KAJ0189877.1"/>
    <property type="molecule type" value="Genomic_DNA"/>
</dbReference>
<dbReference type="PRINTS" id="PR00364">
    <property type="entry name" value="DISEASERSIST"/>
</dbReference>
<dbReference type="InterPro" id="IPR050905">
    <property type="entry name" value="Plant_NBS-LRR"/>
</dbReference>
<dbReference type="SUPFAM" id="SSF52058">
    <property type="entry name" value="L domain-like"/>
    <property type="match status" value="1"/>
</dbReference>
<dbReference type="Pfam" id="PF13855">
    <property type="entry name" value="LRR_8"/>
    <property type="match status" value="1"/>
</dbReference>
<dbReference type="Proteomes" id="UP000235145">
    <property type="component" value="Unassembled WGS sequence"/>
</dbReference>
<dbReference type="Pfam" id="PF23247">
    <property type="entry name" value="LRR_RPS2"/>
    <property type="match status" value="1"/>
</dbReference>
<feature type="domain" description="AAA+ ATPase" evidence="5">
    <location>
        <begin position="179"/>
        <end position="314"/>
    </location>
</feature>
<keyword evidence="4" id="KW-0067">ATP-binding</keyword>
<dbReference type="PANTHER" id="PTHR33463">
    <property type="entry name" value="NB-ARC DOMAIN-CONTAINING PROTEIN-RELATED"/>
    <property type="match status" value="1"/>
</dbReference>
<organism evidence="6 7">
    <name type="scientific">Lactuca sativa</name>
    <name type="common">Garden lettuce</name>
    <dbReference type="NCBI Taxonomy" id="4236"/>
    <lineage>
        <taxon>Eukaryota</taxon>
        <taxon>Viridiplantae</taxon>
        <taxon>Streptophyta</taxon>
        <taxon>Embryophyta</taxon>
        <taxon>Tracheophyta</taxon>
        <taxon>Spermatophyta</taxon>
        <taxon>Magnoliopsida</taxon>
        <taxon>eudicotyledons</taxon>
        <taxon>Gunneridae</taxon>
        <taxon>Pentapetalae</taxon>
        <taxon>asterids</taxon>
        <taxon>campanulids</taxon>
        <taxon>Asterales</taxon>
        <taxon>Asteraceae</taxon>
        <taxon>Cichorioideae</taxon>
        <taxon>Cichorieae</taxon>
        <taxon>Lactucinae</taxon>
        <taxon>Lactuca</taxon>
    </lineage>
</organism>
<sequence length="988" mass="111631">MADPVTSTVVGKIVDLLFSAAKREIDYVRNRTKNVEKLKSETQKLKDTRERIPQLIKAAKEKGEALVNGEEVKNWMNKAGDEISKVELFLEEEANAKKTCFNLQPCVNLCTLSHYSKMAKNKTASLLDLQNAGESHEKCLSIPTRTPGLVDLYQPKNLDGIDSHKLALRDTIQAIKDESNQIVGIYGSGGVGKTTLAKEVAVKMKNLFADIVFITVSQTVNVKEIKENVEVAAKRIINGEKILIILDDIWEPPVLSDLGIPCGKDHMNCKILLTSRKINVYEAMNVDKKIPVNILIPTEAWILFKRVVGDEKIANQDRLEKIANDVSKECGGLPLLIEAVGNALKSKPIDRWEAALKQLQKNAPVDIDPEIRQAFTKLKLSYDLLGSEVAKWCFLMCSLFKEDGIIDMLRLAEYGVALQKFNDPDSINDAQESAQTAVDILTSSSLLLSEGDKVKMHDVVRGVALFITSSSQGEEKDKFLVEAGKNLTEWQPRNRTSDKYTKISLMNNRIRKLPDHQLHFPHLDTFLIRSNYLSIIPDDFFEGMKEVKVLDMSLNEIISLPKSLKLLTKLITLDLSGNESLDEISILGELKGLEILKVRGTGIKVIPKEIGQLINLRLLDAGECYYLSDVTPGVISKLTCLEELYIGTDEENAVSRLCLMEIRKLKFFRALHFSTNSNACHLFPEGTYFEKLQEFFFQFIDIDTERFLLQSDFDRSKSHLKRRLRIARSKFPFKMSIKKLFQESDGIELDYIQDLDNIIPDLYVENTSDKLKAIELYSSENVSCLVKTTIEDEDATKEKLFSQVEQIRLHDLKNLKLLFDCSFQYISLRNLQDITISSCSSLLTVFPLSVAQGLYNLRRIQIWDCSSLVVVISGGDEQTTVSDIEQTEDIEIEVGIHDANIEFRWLARIDLTNLPQLKSFYSGDSTIKYPSLKFIQVKNCPSMKSTWGHGVDDMLNVDDTPNHNFTPKEGKLLPIECELLPIEGELLL</sequence>
<dbReference type="InterPro" id="IPR002182">
    <property type="entry name" value="NB-ARC"/>
</dbReference>
<dbReference type="InterPro" id="IPR042197">
    <property type="entry name" value="Apaf_helical"/>
</dbReference>
<dbReference type="InterPro" id="IPR032675">
    <property type="entry name" value="LRR_dom_sf"/>
</dbReference>
<dbReference type="Gene3D" id="3.80.10.10">
    <property type="entry name" value="Ribonuclease Inhibitor"/>
    <property type="match status" value="1"/>
</dbReference>
<protein>
    <recommendedName>
        <fullName evidence="5">AAA+ ATPase domain-containing protein</fullName>
    </recommendedName>
</protein>
<dbReference type="InterPro" id="IPR057135">
    <property type="entry name" value="At4g27190-like_LRR"/>
</dbReference>
<dbReference type="InterPro" id="IPR001611">
    <property type="entry name" value="Leu-rich_rpt"/>
</dbReference>
<comment type="caution">
    <text evidence="6">The sequence shown here is derived from an EMBL/GenBank/DDBJ whole genome shotgun (WGS) entry which is preliminary data.</text>
</comment>
<keyword evidence="4" id="KW-0547">Nucleotide-binding</keyword>
<dbReference type="Pfam" id="PF00931">
    <property type="entry name" value="NB-ARC"/>
    <property type="match status" value="2"/>
</dbReference>
<evidence type="ECO:0000256" key="3">
    <source>
        <dbReference type="ARBA" id="ARBA00022821"/>
    </source>
</evidence>
<dbReference type="AlphaFoldDB" id="A0A9R1ULL3"/>
<comment type="similarity">
    <text evidence="1">Belongs to the disease resistance NB-LRR family.</text>
</comment>
<dbReference type="GO" id="GO:0043531">
    <property type="term" value="F:ADP binding"/>
    <property type="evidence" value="ECO:0007669"/>
    <property type="project" value="InterPro"/>
</dbReference>
<keyword evidence="3" id="KW-0611">Plant defense</keyword>
<dbReference type="PROSITE" id="PS51450">
    <property type="entry name" value="LRR"/>
    <property type="match status" value="1"/>
</dbReference>
<dbReference type="SMART" id="SM00382">
    <property type="entry name" value="AAA"/>
    <property type="match status" value="1"/>
</dbReference>
<proteinExistence type="inferred from homology"/>
<dbReference type="PANTHER" id="PTHR33463:SF198">
    <property type="entry name" value="RPP4C3"/>
    <property type="match status" value="1"/>
</dbReference>
<evidence type="ECO:0000313" key="7">
    <source>
        <dbReference type="Proteomes" id="UP000235145"/>
    </source>
</evidence>
<dbReference type="Gene3D" id="1.10.8.430">
    <property type="entry name" value="Helical domain of apoptotic protease-activating factors"/>
    <property type="match status" value="1"/>
</dbReference>
<dbReference type="GO" id="GO:0006952">
    <property type="term" value="P:defense response"/>
    <property type="evidence" value="ECO:0007669"/>
    <property type="project" value="UniProtKB-KW"/>
</dbReference>
<dbReference type="Gene3D" id="3.40.50.300">
    <property type="entry name" value="P-loop containing nucleotide triphosphate hydrolases"/>
    <property type="match status" value="1"/>
</dbReference>
<evidence type="ECO:0000313" key="6">
    <source>
        <dbReference type="EMBL" id="KAJ0189877.1"/>
    </source>
</evidence>
<evidence type="ECO:0000256" key="1">
    <source>
        <dbReference type="ARBA" id="ARBA00008894"/>
    </source>
</evidence>
<gene>
    <name evidence="6" type="ORF">LSAT_V11C800437840</name>
</gene>
<keyword evidence="2" id="KW-0433">Leucine-rich repeat</keyword>
<accession>A0A9R1ULL3</accession>
<evidence type="ECO:0000259" key="5">
    <source>
        <dbReference type="SMART" id="SM00382"/>
    </source>
</evidence>
<dbReference type="InterPro" id="IPR027417">
    <property type="entry name" value="P-loop_NTPase"/>
</dbReference>
<dbReference type="InterPro" id="IPR003593">
    <property type="entry name" value="AAA+_ATPase"/>
</dbReference>
<evidence type="ECO:0000256" key="2">
    <source>
        <dbReference type="ARBA" id="ARBA00022614"/>
    </source>
</evidence>
<dbReference type="GO" id="GO:0005524">
    <property type="term" value="F:ATP binding"/>
    <property type="evidence" value="ECO:0007669"/>
    <property type="project" value="UniProtKB-KW"/>
</dbReference>
<reference evidence="6 7" key="1">
    <citation type="journal article" date="2017" name="Nat. Commun.">
        <title>Genome assembly with in vitro proximity ligation data and whole-genome triplication in lettuce.</title>
        <authorList>
            <person name="Reyes-Chin-Wo S."/>
            <person name="Wang Z."/>
            <person name="Yang X."/>
            <person name="Kozik A."/>
            <person name="Arikit S."/>
            <person name="Song C."/>
            <person name="Xia L."/>
            <person name="Froenicke L."/>
            <person name="Lavelle D.O."/>
            <person name="Truco M.J."/>
            <person name="Xia R."/>
            <person name="Zhu S."/>
            <person name="Xu C."/>
            <person name="Xu H."/>
            <person name="Xu X."/>
            <person name="Cox K."/>
            <person name="Korf I."/>
            <person name="Meyers B.C."/>
            <person name="Michelmore R.W."/>
        </authorList>
    </citation>
    <scope>NUCLEOTIDE SEQUENCE [LARGE SCALE GENOMIC DNA]</scope>
    <source>
        <strain evidence="7">cv. Salinas</strain>
        <tissue evidence="6">Seedlings</tissue>
    </source>
</reference>
<dbReference type="CDD" id="cd00009">
    <property type="entry name" value="AAA"/>
    <property type="match status" value="1"/>
</dbReference>
<keyword evidence="7" id="KW-1185">Reference proteome</keyword>
<dbReference type="Gramene" id="rna-gnl|WGS:NBSK|LSAT_8X120121_mrna">
    <property type="protein sequence ID" value="cds-PLY63005.1"/>
    <property type="gene ID" value="gene-LSAT_8X120121"/>
</dbReference>
<dbReference type="OrthoDB" id="1898799at2759"/>
<evidence type="ECO:0000256" key="4">
    <source>
        <dbReference type="ARBA" id="ARBA00022840"/>
    </source>
</evidence>